<comment type="caution">
    <text evidence="2">The sequence shown here is derived from an EMBL/GenBank/DDBJ whole genome shotgun (WGS) entry which is preliminary data.</text>
</comment>
<feature type="domain" description="Thioredoxin" evidence="1">
    <location>
        <begin position="9"/>
        <end position="160"/>
    </location>
</feature>
<dbReference type="InterPro" id="IPR013766">
    <property type="entry name" value="Thioredoxin_domain"/>
</dbReference>
<dbReference type="PANTHER" id="PTHR43640">
    <property type="entry name" value="OS07G0260300 PROTEIN"/>
    <property type="match status" value="1"/>
</dbReference>
<reference evidence="2" key="1">
    <citation type="submission" date="2022-06" db="EMBL/GenBank/DDBJ databases">
        <title>New cyanobacteria of genus Symplocastrum in benthos of Lake Baikal.</title>
        <authorList>
            <person name="Sorokovikova E."/>
            <person name="Tikhonova I."/>
            <person name="Krasnopeev A."/>
            <person name="Evseev P."/>
            <person name="Gladkikh A."/>
            <person name="Belykh O."/>
        </authorList>
    </citation>
    <scope>NUCLEOTIDE SEQUENCE</scope>
    <source>
        <strain evidence="2">BBK-W-15</strain>
    </source>
</reference>
<dbReference type="Gene3D" id="3.40.30.10">
    <property type="entry name" value="Glutaredoxin"/>
    <property type="match status" value="1"/>
</dbReference>
<name>A0AAE3GPA7_9CYAN</name>
<proteinExistence type="predicted"/>
<dbReference type="GO" id="GO:0016491">
    <property type="term" value="F:oxidoreductase activity"/>
    <property type="evidence" value="ECO:0007669"/>
    <property type="project" value="InterPro"/>
</dbReference>
<keyword evidence="3" id="KW-1185">Reference proteome</keyword>
<evidence type="ECO:0000259" key="1">
    <source>
        <dbReference type="PROSITE" id="PS51352"/>
    </source>
</evidence>
<dbReference type="AlphaFoldDB" id="A0AAE3GPA7"/>
<organism evidence="2 3">
    <name type="scientific">Limnofasciculus baicalensis BBK-W-15</name>
    <dbReference type="NCBI Taxonomy" id="2699891"/>
    <lineage>
        <taxon>Bacteria</taxon>
        <taxon>Bacillati</taxon>
        <taxon>Cyanobacteriota</taxon>
        <taxon>Cyanophyceae</taxon>
        <taxon>Coleofasciculales</taxon>
        <taxon>Coleofasciculaceae</taxon>
        <taxon>Limnofasciculus</taxon>
        <taxon>Limnofasciculus baicalensis</taxon>
    </lineage>
</organism>
<dbReference type="CDD" id="cd02969">
    <property type="entry name" value="PRX_like1"/>
    <property type="match status" value="1"/>
</dbReference>
<dbReference type="SUPFAM" id="SSF52833">
    <property type="entry name" value="Thioredoxin-like"/>
    <property type="match status" value="1"/>
</dbReference>
<dbReference type="InterPro" id="IPR036249">
    <property type="entry name" value="Thioredoxin-like_sf"/>
</dbReference>
<dbReference type="PROSITE" id="PS51352">
    <property type="entry name" value="THIOREDOXIN_2"/>
    <property type="match status" value="1"/>
</dbReference>
<evidence type="ECO:0000313" key="3">
    <source>
        <dbReference type="Proteomes" id="UP001204953"/>
    </source>
</evidence>
<sequence length="184" mass="20943">MSLMEKIGTPIGSYAPDFELPGIDGEVHHLSSYLRNWRAVAVIFMSNECPCVSAYLYRLKQIQSQFQSQRVTLVGINANDLYQYPKDSFEKMKKFARVNQLNFPYLWDPTQDVAQGFGAEITPEVFLIDKKGILRYSGQIDDSPHQAEEVRVRYLENAIAAVLAGEEVSPKSTEAIGSNLRWRY</sequence>
<dbReference type="InterPro" id="IPR047262">
    <property type="entry name" value="PRX-like1"/>
</dbReference>
<dbReference type="PANTHER" id="PTHR43640:SF1">
    <property type="entry name" value="THIOREDOXIN-DEPENDENT PEROXIREDOXIN"/>
    <property type="match status" value="1"/>
</dbReference>
<dbReference type="Pfam" id="PF00578">
    <property type="entry name" value="AhpC-TSA"/>
    <property type="match status" value="1"/>
</dbReference>
<protein>
    <submittedName>
        <fullName evidence="2">Thioredoxin family protein</fullName>
    </submittedName>
</protein>
<accession>A0AAE3GPA7</accession>
<dbReference type="GO" id="GO:0016209">
    <property type="term" value="F:antioxidant activity"/>
    <property type="evidence" value="ECO:0007669"/>
    <property type="project" value="InterPro"/>
</dbReference>
<dbReference type="Proteomes" id="UP001204953">
    <property type="component" value="Unassembled WGS sequence"/>
</dbReference>
<evidence type="ECO:0000313" key="2">
    <source>
        <dbReference type="EMBL" id="MCP2728180.1"/>
    </source>
</evidence>
<dbReference type="EMBL" id="JAMZMM010000043">
    <property type="protein sequence ID" value="MCP2728180.1"/>
    <property type="molecule type" value="Genomic_DNA"/>
</dbReference>
<dbReference type="RefSeq" id="WP_254010982.1">
    <property type="nucleotide sequence ID" value="NZ_JAMZMM010000043.1"/>
</dbReference>
<dbReference type="InterPro" id="IPR000866">
    <property type="entry name" value="AhpC/TSA"/>
</dbReference>
<gene>
    <name evidence="2" type="ORF">NJ959_06785</name>
</gene>